<keyword evidence="1" id="KW-0812">Transmembrane</keyword>
<protein>
    <submittedName>
        <fullName evidence="2">Uncharacterized protein</fullName>
    </submittedName>
</protein>
<name>A0ABP7DIV1_9MICC</name>
<comment type="caution">
    <text evidence="2">The sequence shown here is derived from an EMBL/GenBank/DDBJ whole genome shotgun (WGS) entry which is preliminary data.</text>
</comment>
<gene>
    <name evidence="2" type="ORF">GCM10022377_19990</name>
</gene>
<evidence type="ECO:0000256" key="1">
    <source>
        <dbReference type="SAM" id="Phobius"/>
    </source>
</evidence>
<evidence type="ECO:0000313" key="2">
    <source>
        <dbReference type="EMBL" id="GAA3706257.1"/>
    </source>
</evidence>
<dbReference type="Proteomes" id="UP001501536">
    <property type="component" value="Unassembled WGS sequence"/>
</dbReference>
<feature type="transmembrane region" description="Helical" evidence="1">
    <location>
        <begin position="13"/>
        <end position="36"/>
    </location>
</feature>
<organism evidence="2 3">
    <name type="scientific">Zhihengliuella alba</name>
    <dbReference type="NCBI Taxonomy" id="547018"/>
    <lineage>
        <taxon>Bacteria</taxon>
        <taxon>Bacillati</taxon>
        <taxon>Actinomycetota</taxon>
        <taxon>Actinomycetes</taxon>
        <taxon>Micrococcales</taxon>
        <taxon>Micrococcaceae</taxon>
        <taxon>Zhihengliuella</taxon>
    </lineage>
</organism>
<reference evidence="3" key="1">
    <citation type="journal article" date="2019" name="Int. J. Syst. Evol. Microbiol.">
        <title>The Global Catalogue of Microorganisms (GCM) 10K type strain sequencing project: providing services to taxonomists for standard genome sequencing and annotation.</title>
        <authorList>
            <consortium name="The Broad Institute Genomics Platform"/>
            <consortium name="The Broad Institute Genome Sequencing Center for Infectious Disease"/>
            <person name="Wu L."/>
            <person name="Ma J."/>
        </authorList>
    </citation>
    <scope>NUCLEOTIDE SEQUENCE [LARGE SCALE GENOMIC DNA]</scope>
    <source>
        <strain evidence="3">JCM 16961</strain>
    </source>
</reference>
<proteinExistence type="predicted"/>
<accession>A0ABP7DIV1</accession>
<keyword evidence="1" id="KW-1133">Transmembrane helix</keyword>
<dbReference type="EMBL" id="BAABCJ010000005">
    <property type="protein sequence ID" value="GAA3706257.1"/>
    <property type="molecule type" value="Genomic_DNA"/>
</dbReference>
<keyword evidence="1" id="KW-0472">Membrane</keyword>
<keyword evidence="3" id="KW-1185">Reference proteome</keyword>
<sequence>MYAWFFRSLPGPFWLRLLIGLVLIAGVILVLFVYVFPWVSGRVSLWTDSTIGWALL</sequence>
<evidence type="ECO:0000313" key="3">
    <source>
        <dbReference type="Proteomes" id="UP001501536"/>
    </source>
</evidence>